<dbReference type="Gene3D" id="3.90.780.10">
    <property type="entry name" value="5'-Nucleotidase, C-terminal domain"/>
    <property type="match status" value="1"/>
</dbReference>
<dbReference type="PRINTS" id="PR01607">
    <property type="entry name" value="APYRASEFAMLY"/>
</dbReference>
<dbReference type="InterPro" id="IPR004843">
    <property type="entry name" value="Calcineurin-like_PHP"/>
</dbReference>
<proteinExistence type="evidence at transcript level"/>
<evidence type="ECO:0000256" key="8">
    <source>
        <dbReference type="ARBA" id="ARBA00022741"/>
    </source>
</evidence>
<keyword evidence="7 10" id="KW-0732">Signal</keyword>
<dbReference type="Pfam" id="PF02872">
    <property type="entry name" value="5_nucleotid_C"/>
    <property type="match status" value="1"/>
</dbReference>
<reference evidence="13" key="2">
    <citation type="submission" date="2012-08" db="EMBL/GenBank/DDBJ databases">
        <title>Sequencing and characterization of bryozoan immune genes.</title>
        <authorList>
            <person name="Holland J.W."/>
            <person name="Hartikainen H.L."/>
            <person name="Okamura B."/>
            <person name="Secombes C.J."/>
        </authorList>
    </citation>
    <scope>NUCLEOTIDE SEQUENCE</scope>
</reference>
<evidence type="ECO:0000256" key="5">
    <source>
        <dbReference type="ARBA" id="ARBA00022525"/>
    </source>
</evidence>
<evidence type="ECO:0000313" key="13">
    <source>
        <dbReference type="EMBL" id="CCC15148.1"/>
    </source>
</evidence>
<dbReference type="FunFam" id="3.90.780.10:FF:000004">
    <property type="entry name" value="UDP-sugar hydrolase, putative"/>
    <property type="match status" value="1"/>
</dbReference>
<dbReference type="SUPFAM" id="SSF55816">
    <property type="entry name" value="5'-nucleotidase (syn. UDP-sugar hydrolase), C-terminal domain"/>
    <property type="match status" value="1"/>
</dbReference>
<dbReference type="FunFam" id="3.60.21.10:FF:000020">
    <property type="entry name" value="NT5E isoform 4"/>
    <property type="match status" value="1"/>
</dbReference>
<dbReference type="Pfam" id="PF00149">
    <property type="entry name" value="Metallophos"/>
    <property type="match status" value="1"/>
</dbReference>
<dbReference type="PROSITE" id="PS00786">
    <property type="entry name" value="5_NUCLEOTIDASE_2"/>
    <property type="match status" value="1"/>
</dbReference>
<keyword evidence="4" id="KW-1201">Platelet aggregation inhibiting toxin</keyword>
<evidence type="ECO:0000256" key="1">
    <source>
        <dbReference type="ARBA" id="ARBA00000815"/>
    </source>
</evidence>
<keyword evidence="4" id="KW-1199">Hemostasis impairing toxin</keyword>
<dbReference type="GO" id="GO:0046872">
    <property type="term" value="F:metal ion binding"/>
    <property type="evidence" value="ECO:0007669"/>
    <property type="project" value="UniProtKB-KW"/>
</dbReference>
<keyword evidence="9 10" id="KW-0378">Hydrolase</keyword>
<dbReference type="CDD" id="cd07409">
    <property type="entry name" value="MPP_CD73_N"/>
    <property type="match status" value="1"/>
</dbReference>
<reference evidence="13" key="1">
    <citation type="submission" date="2011-06" db="EMBL/GenBank/DDBJ databases">
        <authorList>
            <person name="Holland J."/>
        </authorList>
    </citation>
    <scope>NUCLEOTIDE SEQUENCE</scope>
</reference>
<dbReference type="InterPro" id="IPR036907">
    <property type="entry name" value="5'-Nucleotdase_C_sf"/>
</dbReference>
<evidence type="ECO:0000256" key="3">
    <source>
        <dbReference type="ARBA" id="ARBA00006654"/>
    </source>
</evidence>
<evidence type="ECO:0000256" key="4">
    <source>
        <dbReference type="ARBA" id="ARBA00022442"/>
    </source>
</evidence>
<evidence type="ECO:0000256" key="9">
    <source>
        <dbReference type="ARBA" id="ARBA00022801"/>
    </source>
</evidence>
<dbReference type="SUPFAM" id="SSF56300">
    <property type="entry name" value="Metallo-dependent phosphatases"/>
    <property type="match status" value="1"/>
</dbReference>
<dbReference type="InterPro" id="IPR008334">
    <property type="entry name" value="5'-Nucleotdase_C"/>
</dbReference>
<protein>
    <submittedName>
        <fullName evidence="13">Ecto-5'-nucleotidase</fullName>
    </submittedName>
</protein>
<evidence type="ECO:0000256" key="6">
    <source>
        <dbReference type="ARBA" id="ARBA00022723"/>
    </source>
</evidence>
<comment type="subcellular location">
    <subcellularLocation>
        <location evidence="2">Secreted</location>
    </subcellularLocation>
</comment>
<feature type="signal peptide" evidence="10">
    <location>
        <begin position="1"/>
        <end position="19"/>
    </location>
</feature>
<dbReference type="GO" id="GO:0005576">
    <property type="term" value="C:extracellular region"/>
    <property type="evidence" value="ECO:0007669"/>
    <property type="project" value="UniProtKB-SubCell"/>
</dbReference>
<sequence>MSAATRAFFGLVALSCAACDFNLTIVHTNDVHARYQQANAYGAACSRQDADKNKCFAGVARRYTKIKELRQRYNNSMLLLDAGDQYQGTFWFYVHRGNITAHFMRRLGYDAMTLGNHEFDLGVSELAPFLKNVSAQFPVVSCNIDVSREPELSALKPYAVFNRSGHRIGVVGYTTPDTTFLTAAPSTATLTFLDEVVATRRAVAELRQKERVDVIIALGHSGYDVDQRLAAEIEDVDIVVGGHTHTFLYSGSVLPSNDVSQGPYPTVIRKPSGRIALVVQDFFFGKYLGHLIVTFADNGTVVGWSGAPILLNASIHQDVDVLREVDTYGEVVLERGKVPVGSSTVFLNGSREQCRARECNLGNLVTDAFAAAYDGIVRGTVFSRHLTMPRALAVINGGGIRTSMSPGSITFENILETLPFNTMMDVVVLKGRDVLAMFEQSVARYNLKALHGGFLQVSGFKVVYHMFRDPYSRVASVHVRCQQCSSLVYEPLDANKNYTIVVSAFIVTGGDNYTVVRDNKLKHELLGSLDSDLLINYIRSTSPVHNRPDDGNRLQLVFEPSTGAPSVASTGRLTTWTTTMMLIFTALQSAVQ</sequence>
<dbReference type="PANTHER" id="PTHR11575">
    <property type="entry name" value="5'-NUCLEOTIDASE-RELATED"/>
    <property type="match status" value="1"/>
</dbReference>
<dbReference type="AlphaFoldDB" id="J7Q0Z4"/>
<dbReference type="InterPro" id="IPR006146">
    <property type="entry name" value="5'-Nucleotdase_CS"/>
</dbReference>
<comment type="catalytic activity">
    <reaction evidence="1">
        <text>a ribonucleoside 5'-phosphate + H2O = a ribonucleoside + phosphate</text>
        <dbReference type="Rhea" id="RHEA:12484"/>
        <dbReference type="ChEBI" id="CHEBI:15377"/>
        <dbReference type="ChEBI" id="CHEBI:18254"/>
        <dbReference type="ChEBI" id="CHEBI:43474"/>
        <dbReference type="ChEBI" id="CHEBI:58043"/>
        <dbReference type="EC" id="3.1.3.5"/>
    </reaction>
</comment>
<dbReference type="PANTHER" id="PTHR11575:SF24">
    <property type="entry name" value="5'-NUCLEOTIDASE"/>
    <property type="match status" value="1"/>
</dbReference>
<evidence type="ECO:0000256" key="7">
    <source>
        <dbReference type="ARBA" id="ARBA00022729"/>
    </source>
</evidence>
<evidence type="ECO:0000256" key="10">
    <source>
        <dbReference type="RuleBase" id="RU362119"/>
    </source>
</evidence>
<keyword evidence="4" id="KW-0800">Toxin</keyword>
<evidence type="ECO:0000259" key="11">
    <source>
        <dbReference type="Pfam" id="PF00149"/>
    </source>
</evidence>
<dbReference type="GO" id="GO:0000166">
    <property type="term" value="F:nucleotide binding"/>
    <property type="evidence" value="ECO:0007669"/>
    <property type="project" value="UniProtKB-KW"/>
</dbReference>
<dbReference type="EMBL" id="FR874134">
    <property type="protein sequence ID" value="CCC15148.1"/>
    <property type="molecule type" value="mRNA"/>
</dbReference>
<feature type="domain" description="Calcineurin-like phosphoesterase" evidence="11">
    <location>
        <begin position="24"/>
        <end position="246"/>
    </location>
</feature>
<dbReference type="Gene3D" id="3.60.21.10">
    <property type="match status" value="1"/>
</dbReference>
<dbReference type="GO" id="GO:0009166">
    <property type="term" value="P:nucleotide catabolic process"/>
    <property type="evidence" value="ECO:0007669"/>
    <property type="project" value="InterPro"/>
</dbReference>
<keyword evidence="6" id="KW-0479">Metal-binding</keyword>
<feature type="chain" id="PRO_5005136950" evidence="10">
    <location>
        <begin position="20"/>
        <end position="592"/>
    </location>
</feature>
<dbReference type="InterPro" id="IPR029052">
    <property type="entry name" value="Metallo-depent_PP-like"/>
</dbReference>
<keyword evidence="5" id="KW-0964">Secreted</keyword>
<dbReference type="InterPro" id="IPR006179">
    <property type="entry name" value="5_nucleotidase/apyrase"/>
</dbReference>
<evidence type="ECO:0000259" key="12">
    <source>
        <dbReference type="Pfam" id="PF02872"/>
    </source>
</evidence>
<comment type="similarity">
    <text evidence="3 10">Belongs to the 5'-nucleotidase family.</text>
</comment>
<dbReference type="GO" id="GO:0008253">
    <property type="term" value="F:5'-nucleotidase activity"/>
    <property type="evidence" value="ECO:0007669"/>
    <property type="project" value="UniProtKB-EC"/>
</dbReference>
<accession>J7Q0Z4</accession>
<organism evidence="13">
    <name type="scientific">Fredericella sultana</name>
    <dbReference type="NCBI Taxonomy" id="349672"/>
    <lineage>
        <taxon>Eukaryota</taxon>
        <taxon>Metazoa</taxon>
        <taxon>Spiralia</taxon>
        <taxon>Lophotrochozoa</taxon>
        <taxon>Bryozoa</taxon>
        <taxon>Phylactolaemata</taxon>
        <taxon>Fredericellidae</taxon>
        <taxon>Fredericella</taxon>
    </lineage>
</organism>
<evidence type="ECO:0000256" key="2">
    <source>
        <dbReference type="ARBA" id="ARBA00004613"/>
    </source>
</evidence>
<feature type="domain" description="5'-Nucleotidase C-terminal" evidence="12">
    <location>
        <begin position="340"/>
        <end position="516"/>
    </location>
</feature>
<name>J7Q0Z4_9BILA</name>
<keyword evidence="8 10" id="KW-0547">Nucleotide-binding</keyword>